<comment type="caution">
    <text evidence="1">The sequence shown here is derived from an EMBL/GenBank/DDBJ whole genome shotgun (WGS) entry which is preliminary data.</text>
</comment>
<gene>
    <name evidence="1" type="ORF">EPUL_000997</name>
</gene>
<evidence type="ECO:0000313" key="2">
    <source>
        <dbReference type="Proteomes" id="UP000237438"/>
    </source>
</evidence>
<evidence type="ECO:0000313" key="1">
    <source>
        <dbReference type="EMBL" id="POS87543.1"/>
    </source>
</evidence>
<name>A0A2S4PZT1_9PEZI</name>
<reference evidence="1 2" key="1">
    <citation type="submission" date="2017-10" db="EMBL/GenBank/DDBJ databases">
        <title>Development of genomic resources for the powdery mildew, Erysiphe pulchra.</title>
        <authorList>
            <person name="Wadl P.A."/>
            <person name="Mack B.M."/>
            <person name="Moore G."/>
            <person name="Beltz S.B."/>
        </authorList>
    </citation>
    <scope>NUCLEOTIDE SEQUENCE [LARGE SCALE GENOMIC DNA]</scope>
    <source>
        <strain evidence="1">Cflorida</strain>
    </source>
</reference>
<proteinExistence type="predicted"/>
<protein>
    <submittedName>
        <fullName evidence="1">Uncharacterized protein</fullName>
    </submittedName>
</protein>
<dbReference type="STRING" id="225359.A0A2S4PZT1"/>
<dbReference type="Proteomes" id="UP000237438">
    <property type="component" value="Unassembled WGS sequence"/>
</dbReference>
<keyword evidence="2" id="KW-1185">Reference proteome</keyword>
<sequence length="474" mass="55841">MDLGQLKGLGLFTEALYLDLMVVRGPEEIENFDNIFHGTINRLPRVGTLSKMFRRYCMGSTSFDERDFRFVLEEVLRWTPKICRVRVNLPFQIFDWKSRTATLLFATTLECLAKRNLEHQAIQTLVVDHLTDTALIRICNNPMDLANVIKVLTPVVHLCISTNTEEIGPYHQDAFGRYLWFIIRKARALKSLCLVGWNIKKGIHGRRHDNVIRFEIWNMRSLPFSGSDSNWGFLRYLELKRVYFRPSKFIEFIKQIKTNLRELYLVEVCLRVHHFSNDEISGLWIGKENISKPADSIWVAEELREMEGLKLNILRATRLEYDVFEIDPQPTDAKFDFLDPLERNRSFDQRFVDAVIQGPEKMHLNLYKDHSIDQNLSFNSETIVFNDHENIDYTQHSILNSSLVEKFSSTPRERRDYDAETYQRSRNTTSNFKRCIDGYFFNKNEQELRKLQAIVAVADHEMNLLGEEIYRTRF</sequence>
<organism evidence="1 2">
    <name type="scientific">Erysiphe pulchra</name>
    <dbReference type="NCBI Taxonomy" id="225359"/>
    <lineage>
        <taxon>Eukaryota</taxon>
        <taxon>Fungi</taxon>
        <taxon>Dikarya</taxon>
        <taxon>Ascomycota</taxon>
        <taxon>Pezizomycotina</taxon>
        <taxon>Leotiomycetes</taxon>
        <taxon>Erysiphales</taxon>
        <taxon>Erysiphaceae</taxon>
        <taxon>Erysiphe</taxon>
    </lineage>
</organism>
<dbReference type="EMBL" id="PEDP01000109">
    <property type="protein sequence ID" value="POS87543.1"/>
    <property type="molecule type" value="Genomic_DNA"/>
</dbReference>
<dbReference type="OrthoDB" id="4798537at2759"/>
<accession>A0A2S4PZT1</accession>
<dbReference type="AlphaFoldDB" id="A0A2S4PZT1"/>